<accession>A0ABT6HT92</accession>
<dbReference type="PANTHER" id="PTHR18964:SF149">
    <property type="entry name" value="BIFUNCTIONAL UDP-N-ACETYLGLUCOSAMINE 2-EPIMERASE_N-ACETYLMANNOSAMINE KINASE"/>
    <property type="match status" value="1"/>
</dbReference>
<dbReference type="CDD" id="cd00090">
    <property type="entry name" value="HTH_ARSR"/>
    <property type="match status" value="1"/>
</dbReference>
<dbReference type="InterPro" id="IPR011991">
    <property type="entry name" value="ArsR-like_HTH"/>
</dbReference>
<sequence>MAAGSGTPGTPRVLRAMNDRAALDLLLEHGPLSRARIGRLTGLSKPTSSQLLARLEAAGLVVATGTTAGRPGPGAQLYAVNAGAAFAAGLDVTPHRIRAAVADLTGAVVGEYELPTPGRRARSAVREVTEALDGAVRAAGLTRAEVRRLVIGTPGAFDPSTGRLRYASHLPGWHSPTLLEELAAALPMPVEYENDVNLAAVAEQRLGAARGHDDFVLLWNEEGLGAALVIGGRLHRGFTGGAGEVGFMPVPGTPLVRRVARADSGGFQELAGAQALPRIARDVGVKAVPGQGGGAHAEAAAALLARAAEADAHAAARDPRAVGASAPDAPTPTPDRDGGGTTAPGLGGTDEGPGPGRIGGAGTAGTADARQTGRGTGGTDGAGLIAGAAVPAGGAGRDIGGMGHCTGRDTGGAGRDIGGTSGTGHAAGRDTGSADRDIGDTGDAGGAGGPSRPGGGADPEPYRRLLDAYATGLATGLASLVAVLDPRLVVLSGAVLAAGGEPLRSRVQAELAELAAPRPRLVLGAVHENPVLRGALESALTAVRDDVFDTSR</sequence>
<feature type="region of interest" description="Disordered" evidence="2">
    <location>
        <begin position="314"/>
        <end position="382"/>
    </location>
</feature>
<feature type="compositionally biased region" description="Gly residues" evidence="2">
    <location>
        <begin position="400"/>
        <end position="422"/>
    </location>
</feature>
<feature type="compositionally biased region" description="Gly residues" evidence="2">
    <location>
        <begin position="442"/>
        <end position="457"/>
    </location>
</feature>
<dbReference type="InterPro" id="IPR000600">
    <property type="entry name" value="ROK"/>
</dbReference>
<keyword evidence="5" id="KW-1185">Reference proteome</keyword>
<comment type="similarity">
    <text evidence="1">Belongs to the ROK (NagC/XylR) family.</text>
</comment>
<evidence type="ECO:0000256" key="2">
    <source>
        <dbReference type="SAM" id="MobiDB-lite"/>
    </source>
</evidence>
<organism evidence="4 5">
    <name type="scientific">Streptomyces chengmaiensis</name>
    <dbReference type="NCBI Taxonomy" id="3040919"/>
    <lineage>
        <taxon>Bacteria</taxon>
        <taxon>Bacillati</taxon>
        <taxon>Actinomycetota</taxon>
        <taxon>Actinomycetes</taxon>
        <taxon>Kitasatosporales</taxon>
        <taxon>Streptomycetaceae</taxon>
        <taxon>Streptomyces</taxon>
    </lineage>
</organism>
<reference evidence="4 5" key="1">
    <citation type="submission" date="2023-04" db="EMBL/GenBank/DDBJ databases">
        <title>Streptomyces chengmaiensis sp. nov. isolated from the stem of mangrove plant in Hainan.</title>
        <authorList>
            <person name="Huang X."/>
            <person name="Zhou S."/>
            <person name="Chu X."/>
            <person name="Xie Y."/>
            <person name="Lin Y."/>
        </authorList>
    </citation>
    <scope>NUCLEOTIDE SEQUENCE [LARGE SCALE GENOMIC DNA]</scope>
    <source>
        <strain evidence="4 5">HNM0663</strain>
    </source>
</reference>
<dbReference type="Pfam" id="PF00480">
    <property type="entry name" value="ROK"/>
    <property type="match status" value="1"/>
</dbReference>
<feature type="domain" description="HTH marR-type" evidence="3">
    <location>
        <begin position="22"/>
        <end position="64"/>
    </location>
</feature>
<protein>
    <submittedName>
        <fullName evidence="4">ROK family transcriptional regulator</fullName>
    </submittedName>
</protein>
<dbReference type="InterPro" id="IPR036388">
    <property type="entry name" value="WH-like_DNA-bd_sf"/>
</dbReference>
<dbReference type="InterPro" id="IPR043129">
    <property type="entry name" value="ATPase_NBD"/>
</dbReference>
<proteinExistence type="inferred from homology"/>
<evidence type="ECO:0000313" key="4">
    <source>
        <dbReference type="EMBL" id="MDH2391555.1"/>
    </source>
</evidence>
<feature type="compositionally biased region" description="Gly residues" evidence="2">
    <location>
        <begin position="339"/>
        <end position="363"/>
    </location>
</feature>
<evidence type="ECO:0000256" key="1">
    <source>
        <dbReference type="ARBA" id="ARBA00006479"/>
    </source>
</evidence>
<dbReference type="CDD" id="cd23763">
    <property type="entry name" value="ASKHA_ATPase_ROK"/>
    <property type="match status" value="1"/>
</dbReference>
<evidence type="ECO:0000313" key="5">
    <source>
        <dbReference type="Proteomes" id="UP001223144"/>
    </source>
</evidence>
<dbReference type="Gene3D" id="3.30.420.40">
    <property type="match status" value="3"/>
</dbReference>
<name>A0ABT6HT92_9ACTN</name>
<dbReference type="Pfam" id="PF12802">
    <property type="entry name" value="MarR_2"/>
    <property type="match status" value="1"/>
</dbReference>
<dbReference type="Gene3D" id="1.10.10.10">
    <property type="entry name" value="Winged helix-like DNA-binding domain superfamily/Winged helix DNA-binding domain"/>
    <property type="match status" value="1"/>
</dbReference>
<feature type="region of interest" description="Disordered" evidence="2">
    <location>
        <begin position="400"/>
        <end position="460"/>
    </location>
</feature>
<dbReference type="PANTHER" id="PTHR18964">
    <property type="entry name" value="ROK (REPRESSOR, ORF, KINASE) FAMILY"/>
    <property type="match status" value="1"/>
</dbReference>
<dbReference type="InterPro" id="IPR036390">
    <property type="entry name" value="WH_DNA-bd_sf"/>
</dbReference>
<gene>
    <name evidence="4" type="ORF">QCN29_22795</name>
</gene>
<dbReference type="SUPFAM" id="SSF46785">
    <property type="entry name" value="Winged helix' DNA-binding domain"/>
    <property type="match status" value="1"/>
</dbReference>
<feature type="compositionally biased region" description="Low complexity" evidence="2">
    <location>
        <begin position="364"/>
        <end position="373"/>
    </location>
</feature>
<dbReference type="InterPro" id="IPR000835">
    <property type="entry name" value="HTH_MarR-typ"/>
</dbReference>
<dbReference type="EMBL" id="JARWBG010000028">
    <property type="protein sequence ID" value="MDH2391555.1"/>
    <property type="molecule type" value="Genomic_DNA"/>
</dbReference>
<dbReference type="Proteomes" id="UP001223144">
    <property type="component" value="Unassembled WGS sequence"/>
</dbReference>
<comment type="caution">
    <text evidence="4">The sequence shown here is derived from an EMBL/GenBank/DDBJ whole genome shotgun (WGS) entry which is preliminary data.</text>
</comment>
<evidence type="ECO:0000259" key="3">
    <source>
        <dbReference type="Pfam" id="PF12802"/>
    </source>
</evidence>
<dbReference type="SUPFAM" id="SSF53067">
    <property type="entry name" value="Actin-like ATPase domain"/>
    <property type="match status" value="2"/>
</dbReference>